<evidence type="ECO:0000256" key="2">
    <source>
        <dbReference type="ARBA" id="ARBA00022554"/>
    </source>
</evidence>
<keyword evidence="12" id="KW-0325">Glycoprotein</keyword>
<keyword evidence="3 17" id="KW-0812">Transmembrane</keyword>
<dbReference type="CDD" id="cd02123">
    <property type="entry name" value="PA_C_RZF_like"/>
    <property type="match status" value="1"/>
</dbReference>
<keyword evidence="11" id="KW-1015">Disulfide bond</keyword>
<organism evidence="17 18">
    <name type="scientific">Prunus yedoensis var. nudiflora</name>
    <dbReference type="NCBI Taxonomy" id="2094558"/>
    <lineage>
        <taxon>Eukaryota</taxon>
        <taxon>Viridiplantae</taxon>
        <taxon>Streptophyta</taxon>
        <taxon>Embryophyta</taxon>
        <taxon>Tracheophyta</taxon>
        <taxon>Spermatophyta</taxon>
        <taxon>Magnoliopsida</taxon>
        <taxon>eudicotyledons</taxon>
        <taxon>Gunneridae</taxon>
        <taxon>Pentapetalae</taxon>
        <taxon>rosids</taxon>
        <taxon>fabids</taxon>
        <taxon>Rosales</taxon>
        <taxon>Rosaceae</taxon>
        <taxon>Amygdaloideae</taxon>
        <taxon>Amygdaleae</taxon>
        <taxon>Prunus</taxon>
    </lineage>
</organism>
<evidence type="ECO:0000256" key="10">
    <source>
        <dbReference type="ARBA" id="ARBA00023136"/>
    </source>
</evidence>
<dbReference type="Proteomes" id="UP000250321">
    <property type="component" value="Unassembled WGS sequence"/>
</dbReference>
<feature type="signal peptide" evidence="15">
    <location>
        <begin position="1"/>
        <end position="20"/>
    </location>
</feature>
<dbReference type="EMBL" id="PJQY01001865">
    <property type="protein sequence ID" value="PQP98852.1"/>
    <property type="molecule type" value="Genomic_DNA"/>
</dbReference>
<evidence type="ECO:0000256" key="13">
    <source>
        <dbReference type="ARBA" id="ARBA00046288"/>
    </source>
</evidence>
<keyword evidence="9" id="KW-1133">Transmembrane helix</keyword>
<evidence type="ECO:0000256" key="12">
    <source>
        <dbReference type="ARBA" id="ARBA00023180"/>
    </source>
</evidence>
<evidence type="ECO:0000256" key="1">
    <source>
        <dbReference type="ARBA" id="ARBA00022448"/>
    </source>
</evidence>
<keyword evidence="7" id="KW-0862">Zinc</keyword>
<dbReference type="InterPro" id="IPR046450">
    <property type="entry name" value="PA_dom_sf"/>
</dbReference>
<dbReference type="Gene3D" id="3.50.30.30">
    <property type="match status" value="1"/>
</dbReference>
<evidence type="ECO:0000256" key="7">
    <source>
        <dbReference type="ARBA" id="ARBA00022833"/>
    </source>
</evidence>
<evidence type="ECO:0000256" key="15">
    <source>
        <dbReference type="SAM" id="SignalP"/>
    </source>
</evidence>
<evidence type="ECO:0000256" key="4">
    <source>
        <dbReference type="ARBA" id="ARBA00022723"/>
    </source>
</evidence>
<keyword evidence="8" id="KW-0653">Protein transport</keyword>
<evidence type="ECO:0000256" key="14">
    <source>
        <dbReference type="ARBA" id="ARBA00060484"/>
    </source>
</evidence>
<evidence type="ECO:0000259" key="16">
    <source>
        <dbReference type="Pfam" id="PF02225"/>
    </source>
</evidence>
<dbReference type="OrthoDB" id="8062037at2759"/>
<comment type="subcellular location">
    <subcellularLocation>
        <location evidence="13">Endomembrane system</location>
        <topology evidence="13">Single-pass type I membrane protein</topology>
    </subcellularLocation>
    <subcellularLocation>
        <location evidence="14">Protein storage vacuole membrane</location>
    </subcellularLocation>
</comment>
<dbReference type="GO" id="GO:0032586">
    <property type="term" value="C:protein storage vacuole membrane"/>
    <property type="evidence" value="ECO:0007669"/>
    <property type="project" value="UniProtKB-SubCell"/>
</dbReference>
<dbReference type="GO" id="GO:0012505">
    <property type="term" value="C:endomembrane system"/>
    <property type="evidence" value="ECO:0007669"/>
    <property type="project" value="UniProtKB-SubCell"/>
</dbReference>
<dbReference type="GO" id="GO:0008270">
    <property type="term" value="F:zinc ion binding"/>
    <property type="evidence" value="ECO:0007669"/>
    <property type="project" value="UniProtKB-KW"/>
</dbReference>
<evidence type="ECO:0000256" key="5">
    <source>
        <dbReference type="ARBA" id="ARBA00022729"/>
    </source>
</evidence>
<comment type="caution">
    <text evidence="17">The sequence shown here is derived from an EMBL/GenBank/DDBJ whole genome shotgun (WGS) entry which is preliminary data.</text>
</comment>
<name>A0A314XXU9_PRUYE</name>
<evidence type="ECO:0000313" key="18">
    <source>
        <dbReference type="Proteomes" id="UP000250321"/>
    </source>
</evidence>
<reference evidence="17 18" key="1">
    <citation type="submission" date="2018-02" db="EMBL/GenBank/DDBJ databases">
        <title>Draft genome of wild Prunus yedoensis var. nudiflora.</title>
        <authorList>
            <person name="Baek S."/>
            <person name="Kim J.-H."/>
            <person name="Choi K."/>
            <person name="Kim G.-B."/>
            <person name="Cho A."/>
            <person name="Jang H."/>
            <person name="Shin C.-H."/>
            <person name="Yu H.-J."/>
            <person name="Mun J.-H."/>
        </authorList>
    </citation>
    <scope>NUCLEOTIDE SEQUENCE [LARGE SCALE GENOMIC DNA]</scope>
    <source>
        <strain evidence="18">cv. Jeju island</strain>
        <tissue evidence="17">Leaf</tissue>
    </source>
</reference>
<dbReference type="Pfam" id="PF02225">
    <property type="entry name" value="PA"/>
    <property type="match status" value="1"/>
</dbReference>
<dbReference type="AlphaFoldDB" id="A0A314XXU9"/>
<dbReference type="InterPro" id="IPR003137">
    <property type="entry name" value="PA_domain"/>
</dbReference>
<evidence type="ECO:0000256" key="9">
    <source>
        <dbReference type="ARBA" id="ARBA00022989"/>
    </source>
</evidence>
<feature type="chain" id="PRO_5016233174" evidence="15">
    <location>
        <begin position="21"/>
        <end position="208"/>
    </location>
</feature>
<keyword evidence="10" id="KW-0472">Membrane</keyword>
<protein>
    <submittedName>
        <fullName evidence="17">Receptor homology region transmembrane domain-and RING domain-containing protein 2</fullName>
    </submittedName>
</protein>
<evidence type="ECO:0000313" key="17">
    <source>
        <dbReference type="EMBL" id="PQP98852.1"/>
    </source>
</evidence>
<dbReference type="InterPro" id="IPR044744">
    <property type="entry name" value="ZNRF4/RNF13/RNF167_PA"/>
</dbReference>
<dbReference type="SUPFAM" id="SSF52025">
    <property type="entry name" value="PA domain"/>
    <property type="match status" value="1"/>
</dbReference>
<keyword evidence="6" id="KW-0863">Zinc-finger</keyword>
<evidence type="ECO:0000256" key="8">
    <source>
        <dbReference type="ARBA" id="ARBA00022927"/>
    </source>
</evidence>
<keyword evidence="17" id="KW-0675">Receptor</keyword>
<dbReference type="STRING" id="2094558.A0A314XXU9"/>
<dbReference type="GO" id="GO:0015031">
    <property type="term" value="P:protein transport"/>
    <property type="evidence" value="ECO:0007669"/>
    <property type="project" value="UniProtKB-KW"/>
</dbReference>
<proteinExistence type="predicted"/>
<sequence length="208" mass="22893">MNLVVVLAVFLFWQFSMTKANVVLIGNNVTLSFDDIEANFAPAIKGSGECGVLYLAEPVDACSTLTNKVEKGTNYSSPFVLIIRGGCGFEEKVRRAQKAGFKAAIVYDNEDGGVLNSKLKSHLGSQKGLFGGIYCLAPKTKEDSGWETSSKDHLVGFTVASNKTRKAPSFSCPRISWDEQSLSKSNAKFDIYRCFRGQLYFKNMCYMS</sequence>
<keyword evidence="2" id="KW-0926">Vacuole</keyword>
<keyword evidence="1" id="KW-0813">Transport</keyword>
<gene>
    <name evidence="17" type="ORF">Pyn_09793</name>
</gene>
<keyword evidence="5 15" id="KW-0732">Signal</keyword>
<evidence type="ECO:0000256" key="6">
    <source>
        <dbReference type="ARBA" id="ARBA00022771"/>
    </source>
</evidence>
<evidence type="ECO:0000256" key="11">
    <source>
        <dbReference type="ARBA" id="ARBA00023157"/>
    </source>
</evidence>
<dbReference type="FunFam" id="3.50.30.30:FF:000020">
    <property type="entry name" value="Receptor homology region transmembrane domain-and RING domain-containing protein 2"/>
    <property type="match status" value="1"/>
</dbReference>
<keyword evidence="4" id="KW-0479">Metal-binding</keyword>
<keyword evidence="18" id="KW-1185">Reference proteome</keyword>
<evidence type="ECO:0000256" key="3">
    <source>
        <dbReference type="ARBA" id="ARBA00022692"/>
    </source>
</evidence>
<feature type="domain" description="PA" evidence="16">
    <location>
        <begin position="58"/>
        <end position="117"/>
    </location>
</feature>
<accession>A0A314XXU9</accession>